<organism evidence="2 3">
    <name type="scientific">Siphonobacter curvatus</name>
    <dbReference type="NCBI Taxonomy" id="2094562"/>
    <lineage>
        <taxon>Bacteria</taxon>
        <taxon>Pseudomonadati</taxon>
        <taxon>Bacteroidota</taxon>
        <taxon>Cytophagia</taxon>
        <taxon>Cytophagales</taxon>
        <taxon>Cytophagaceae</taxon>
        <taxon>Siphonobacter</taxon>
    </lineage>
</organism>
<evidence type="ECO:0000259" key="1">
    <source>
        <dbReference type="Pfam" id="PF01882"/>
    </source>
</evidence>
<dbReference type="InterPro" id="IPR002881">
    <property type="entry name" value="DUF58"/>
</dbReference>
<dbReference type="SUPFAM" id="SSF53300">
    <property type="entry name" value="vWA-like"/>
    <property type="match status" value="1"/>
</dbReference>
<dbReference type="Pfam" id="PF01882">
    <property type="entry name" value="DUF58"/>
    <property type="match status" value="1"/>
</dbReference>
<proteinExistence type="predicted"/>
<dbReference type="PANTHER" id="PTHR33608">
    <property type="entry name" value="BLL2464 PROTEIN"/>
    <property type="match status" value="1"/>
</dbReference>
<evidence type="ECO:0000313" key="3">
    <source>
        <dbReference type="Proteomes" id="UP000239590"/>
    </source>
</evidence>
<dbReference type="OrthoDB" id="9776116at2"/>
<gene>
    <name evidence="2" type="ORF">C5O19_02315</name>
</gene>
<keyword evidence="3" id="KW-1185">Reference proteome</keyword>
<dbReference type="EMBL" id="PTRA01000001">
    <property type="protein sequence ID" value="PQA58525.1"/>
    <property type="molecule type" value="Genomic_DNA"/>
</dbReference>
<protein>
    <submittedName>
        <fullName evidence="2">DUF58 domain-containing protein</fullName>
    </submittedName>
</protein>
<dbReference type="Proteomes" id="UP000239590">
    <property type="component" value="Unassembled WGS sequence"/>
</dbReference>
<evidence type="ECO:0000313" key="2">
    <source>
        <dbReference type="EMBL" id="PQA58525.1"/>
    </source>
</evidence>
<accession>A0A2S7ILH2</accession>
<dbReference type="CDD" id="cd00198">
    <property type="entry name" value="vWFA"/>
    <property type="match status" value="1"/>
</dbReference>
<dbReference type="RefSeq" id="WP_104709734.1">
    <property type="nucleotide sequence ID" value="NZ_PTRA01000001.1"/>
</dbReference>
<dbReference type="AlphaFoldDB" id="A0A2S7ILH2"/>
<reference evidence="3" key="1">
    <citation type="submission" date="2018-02" db="EMBL/GenBank/DDBJ databases">
        <title>Genome sequencing of Solimonas sp. HR-BB.</title>
        <authorList>
            <person name="Lee Y."/>
            <person name="Jeon C.O."/>
        </authorList>
    </citation>
    <scope>NUCLEOTIDE SEQUENCE [LARGE SCALE GENOMIC DNA]</scope>
    <source>
        <strain evidence="3">HR-U</strain>
    </source>
</reference>
<feature type="domain" description="DUF58" evidence="1">
    <location>
        <begin position="40"/>
        <end position="250"/>
    </location>
</feature>
<sequence length="285" mass="33276">MNDLLSKLRNYEIRIRKAVDSQMHGNFKSVFKGSGLEFTDLRQYQYGDDIRLIDWNASSKGHGLFLKIFKEEKEQTVFFMVDVSASQDIGREDRSKLDATKEICGVLALSAMHEASHVGLYCFSDQKEKYIRPANSLKHGYQMILELFRLKPESLKTNLSEAILFALNILRRKSVIILISDFIDTGYEQNLKALAKKHDLVVVHLYDEREVNMPSLGIIPVYDKESRRTLWINTSSSQYRKTTRRVFEENQQRLEKLCKQYKANYLSVDTQEDYVPKLIKLFRVK</sequence>
<comment type="caution">
    <text evidence="2">The sequence shown here is derived from an EMBL/GenBank/DDBJ whole genome shotgun (WGS) entry which is preliminary data.</text>
</comment>
<dbReference type="InterPro" id="IPR036465">
    <property type="entry name" value="vWFA_dom_sf"/>
</dbReference>
<dbReference type="Gene3D" id="3.40.50.410">
    <property type="entry name" value="von Willebrand factor, type A domain"/>
    <property type="match status" value="1"/>
</dbReference>
<dbReference type="PANTHER" id="PTHR33608:SF6">
    <property type="entry name" value="BLL2464 PROTEIN"/>
    <property type="match status" value="1"/>
</dbReference>
<name>A0A2S7ILH2_9BACT</name>